<accession>A0A6A6JTD6</accession>
<feature type="domain" description="MYND-type" evidence="6">
    <location>
        <begin position="134"/>
        <end position="176"/>
    </location>
</feature>
<dbReference type="Proteomes" id="UP000800097">
    <property type="component" value="Unassembled WGS sequence"/>
</dbReference>
<dbReference type="EMBL" id="ML986487">
    <property type="protein sequence ID" value="KAF2279108.1"/>
    <property type="molecule type" value="Genomic_DNA"/>
</dbReference>
<sequence>MSVTANLFNPKSLCLSFLFIAFRRPSRIQHILSCILGVQLEFSVSMPARSVLLNVSIIAKPIGKENVIEEVKEVKSEENVPETTNVRVGNRARVDSAAAGMAPTIYTPFPATTPNSVSPTSTSSLTSIPEVRACGTCRQHTKPDGSRLSHCKACASVYYCSKDCQRIDWPSHKRQCVYRGNPNRESSVPYSVPASPTST</sequence>
<evidence type="ECO:0000256" key="1">
    <source>
        <dbReference type="ARBA" id="ARBA00022723"/>
    </source>
</evidence>
<reference evidence="7" key="1">
    <citation type="journal article" date="2020" name="Stud. Mycol.">
        <title>101 Dothideomycetes genomes: a test case for predicting lifestyles and emergence of pathogens.</title>
        <authorList>
            <person name="Haridas S."/>
            <person name="Albert R."/>
            <person name="Binder M."/>
            <person name="Bloem J."/>
            <person name="Labutti K."/>
            <person name="Salamov A."/>
            <person name="Andreopoulos B."/>
            <person name="Baker S."/>
            <person name="Barry K."/>
            <person name="Bills G."/>
            <person name="Bluhm B."/>
            <person name="Cannon C."/>
            <person name="Castanera R."/>
            <person name="Culley D."/>
            <person name="Daum C."/>
            <person name="Ezra D."/>
            <person name="Gonzalez J."/>
            <person name="Henrissat B."/>
            <person name="Kuo A."/>
            <person name="Liang C."/>
            <person name="Lipzen A."/>
            <person name="Lutzoni F."/>
            <person name="Magnuson J."/>
            <person name="Mondo S."/>
            <person name="Nolan M."/>
            <person name="Ohm R."/>
            <person name="Pangilinan J."/>
            <person name="Park H.-J."/>
            <person name="Ramirez L."/>
            <person name="Alfaro M."/>
            <person name="Sun H."/>
            <person name="Tritt A."/>
            <person name="Yoshinaga Y."/>
            <person name="Zwiers L.-H."/>
            <person name="Turgeon B."/>
            <person name="Goodwin S."/>
            <person name="Spatafora J."/>
            <person name="Crous P."/>
            <person name="Grigoriev I."/>
        </authorList>
    </citation>
    <scope>NUCLEOTIDE SEQUENCE</scope>
    <source>
        <strain evidence="7">CBS 379.55</strain>
    </source>
</reference>
<evidence type="ECO:0000313" key="8">
    <source>
        <dbReference type="Proteomes" id="UP000800097"/>
    </source>
</evidence>
<dbReference type="Gene3D" id="6.10.140.2220">
    <property type="match status" value="1"/>
</dbReference>
<dbReference type="GO" id="GO:0008270">
    <property type="term" value="F:zinc ion binding"/>
    <property type="evidence" value="ECO:0007669"/>
    <property type="project" value="UniProtKB-KW"/>
</dbReference>
<name>A0A6A6JTD6_WESOR</name>
<evidence type="ECO:0000256" key="4">
    <source>
        <dbReference type="PROSITE-ProRule" id="PRU00134"/>
    </source>
</evidence>
<evidence type="ECO:0000259" key="6">
    <source>
        <dbReference type="PROSITE" id="PS50865"/>
    </source>
</evidence>
<evidence type="ECO:0000313" key="7">
    <source>
        <dbReference type="EMBL" id="KAF2279108.1"/>
    </source>
</evidence>
<evidence type="ECO:0000256" key="2">
    <source>
        <dbReference type="ARBA" id="ARBA00022771"/>
    </source>
</evidence>
<dbReference type="PROSITE" id="PS01360">
    <property type="entry name" value="ZF_MYND_1"/>
    <property type="match status" value="1"/>
</dbReference>
<protein>
    <recommendedName>
        <fullName evidence="6">MYND-type domain-containing protein</fullName>
    </recommendedName>
</protein>
<evidence type="ECO:0000256" key="5">
    <source>
        <dbReference type="SAM" id="MobiDB-lite"/>
    </source>
</evidence>
<gene>
    <name evidence="7" type="ORF">EI97DRAFT_227681</name>
</gene>
<dbReference type="PROSITE" id="PS50865">
    <property type="entry name" value="ZF_MYND_2"/>
    <property type="match status" value="1"/>
</dbReference>
<organism evidence="7 8">
    <name type="scientific">Westerdykella ornata</name>
    <dbReference type="NCBI Taxonomy" id="318751"/>
    <lineage>
        <taxon>Eukaryota</taxon>
        <taxon>Fungi</taxon>
        <taxon>Dikarya</taxon>
        <taxon>Ascomycota</taxon>
        <taxon>Pezizomycotina</taxon>
        <taxon>Dothideomycetes</taxon>
        <taxon>Pleosporomycetidae</taxon>
        <taxon>Pleosporales</taxon>
        <taxon>Sporormiaceae</taxon>
        <taxon>Westerdykella</taxon>
    </lineage>
</organism>
<dbReference type="Pfam" id="PF01753">
    <property type="entry name" value="zf-MYND"/>
    <property type="match status" value="1"/>
</dbReference>
<dbReference type="OrthoDB" id="3801244at2759"/>
<keyword evidence="3" id="KW-0862">Zinc</keyword>
<dbReference type="InterPro" id="IPR002893">
    <property type="entry name" value="Znf_MYND"/>
</dbReference>
<dbReference type="RefSeq" id="XP_033656647.1">
    <property type="nucleotide sequence ID" value="XM_033793918.1"/>
</dbReference>
<feature type="compositionally biased region" description="Polar residues" evidence="5">
    <location>
        <begin position="183"/>
        <end position="199"/>
    </location>
</feature>
<keyword evidence="2 4" id="KW-0863">Zinc-finger</keyword>
<feature type="region of interest" description="Disordered" evidence="5">
    <location>
        <begin position="178"/>
        <end position="199"/>
    </location>
</feature>
<dbReference type="AlphaFoldDB" id="A0A6A6JTD6"/>
<keyword evidence="1" id="KW-0479">Metal-binding</keyword>
<keyword evidence="8" id="KW-1185">Reference proteome</keyword>
<proteinExistence type="predicted"/>
<evidence type="ECO:0000256" key="3">
    <source>
        <dbReference type="ARBA" id="ARBA00022833"/>
    </source>
</evidence>
<dbReference type="SUPFAM" id="SSF144232">
    <property type="entry name" value="HIT/MYND zinc finger-like"/>
    <property type="match status" value="1"/>
</dbReference>
<dbReference type="GeneID" id="54547093"/>